<dbReference type="InterPro" id="IPR000305">
    <property type="entry name" value="GIY-YIG_endonuc"/>
</dbReference>
<dbReference type="SMART" id="SM00465">
    <property type="entry name" value="GIYc"/>
    <property type="match status" value="1"/>
</dbReference>
<name>A0A3P5XFG3_9BACL</name>
<gene>
    <name evidence="2" type="ORF">FILTAD_02908</name>
</gene>
<accession>A0A3P5XFG3</accession>
<dbReference type="GO" id="GO:0006289">
    <property type="term" value="P:nucleotide-excision repair"/>
    <property type="evidence" value="ECO:0007669"/>
    <property type="project" value="InterPro"/>
</dbReference>
<dbReference type="PROSITE" id="PS50164">
    <property type="entry name" value="GIY_YIG"/>
    <property type="match status" value="1"/>
</dbReference>
<reference evidence="2 3" key="1">
    <citation type="submission" date="2018-11" db="EMBL/GenBank/DDBJ databases">
        <authorList>
            <person name="Criscuolo A."/>
        </authorList>
    </citation>
    <scope>NUCLEOTIDE SEQUENCE [LARGE SCALE GENOMIC DNA]</scope>
    <source>
        <strain evidence="2">ATB-66</strain>
    </source>
</reference>
<feature type="domain" description="GIY-YIG" evidence="1">
    <location>
        <begin position="42"/>
        <end position="118"/>
    </location>
</feature>
<dbReference type="InterPro" id="IPR035901">
    <property type="entry name" value="GIY-YIG_endonuc_sf"/>
</dbReference>
<dbReference type="InterPro" id="IPR014527">
    <property type="entry name" value="UCP026568_excinuclease"/>
</dbReference>
<organism evidence="2 3">
    <name type="scientific">Filibacter tadaridae</name>
    <dbReference type="NCBI Taxonomy" id="2483811"/>
    <lineage>
        <taxon>Bacteria</taxon>
        <taxon>Bacillati</taxon>
        <taxon>Bacillota</taxon>
        <taxon>Bacilli</taxon>
        <taxon>Bacillales</taxon>
        <taxon>Caryophanaceae</taxon>
        <taxon>Filibacter</taxon>
    </lineage>
</organism>
<dbReference type="Pfam" id="PF01541">
    <property type="entry name" value="GIY-YIG"/>
    <property type="match status" value="1"/>
</dbReference>
<evidence type="ECO:0000259" key="1">
    <source>
        <dbReference type="PROSITE" id="PS50164"/>
    </source>
</evidence>
<sequence length="124" mass="14509">MISITIPKPDITIVQRDQELGAGVVPIKPIYGFIDLHEIPRDKGGIILFYNNKGELLFAGKARKLRQRVKKHFEDNVSPIKEHRNEVKEISVIIIEDPMEREIYETYIINTQRARYNVDKVFFE</sequence>
<dbReference type="GO" id="GO:0009380">
    <property type="term" value="C:excinuclease repair complex"/>
    <property type="evidence" value="ECO:0007669"/>
    <property type="project" value="TreeGrafter"/>
</dbReference>
<dbReference type="PANTHER" id="PTHR30562:SF1">
    <property type="entry name" value="UVRABC SYSTEM PROTEIN C"/>
    <property type="match status" value="1"/>
</dbReference>
<dbReference type="CDD" id="cd10434">
    <property type="entry name" value="GIY-YIG_UvrC_Cho"/>
    <property type="match status" value="1"/>
</dbReference>
<dbReference type="Proteomes" id="UP000270468">
    <property type="component" value="Unassembled WGS sequence"/>
</dbReference>
<dbReference type="InterPro" id="IPR050066">
    <property type="entry name" value="UvrABC_protein_C"/>
</dbReference>
<dbReference type="RefSeq" id="WP_124071719.1">
    <property type="nucleotide sequence ID" value="NZ_CBCRXF010000004.1"/>
</dbReference>
<dbReference type="PANTHER" id="PTHR30562">
    <property type="entry name" value="UVRC/OXIDOREDUCTASE"/>
    <property type="match status" value="1"/>
</dbReference>
<dbReference type="PIRSF" id="PIRSF026568">
    <property type="entry name" value="UCP026568"/>
    <property type="match status" value="1"/>
</dbReference>
<dbReference type="FunFam" id="3.40.1440.10:FF:000009">
    <property type="entry name" value="Excinuclease ABC subunit C"/>
    <property type="match status" value="1"/>
</dbReference>
<proteinExistence type="predicted"/>
<dbReference type="OrthoDB" id="2451856at2"/>
<dbReference type="Gene3D" id="3.40.1440.10">
    <property type="entry name" value="GIY-YIG endonuclease"/>
    <property type="match status" value="1"/>
</dbReference>
<dbReference type="AlphaFoldDB" id="A0A3P5XFG3"/>
<dbReference type="EMBL" id="UXAV01000045">
    <property type="protein sequence ID" value="VDC33498.1"/>
    <property type="molecule type" value="Genomic_DNA"/>
</dbReference>
<dbReference type="InterPro" id="IPR047296">
    <property type="entry name" value="GIY-YIG_UvrC_Cho"/>
</dbReference>
<dbReference type="SUPFAM" id="SSF82771">
    <property type="entry name" value="GIY-YIG endonuclease"/>
    <property type="match status" value="1"/>
</dbReference>
<evidence type="ECO:0000313" key="2">
    <source>
        <dbReference type="EMBL" id="VDC33498.1"/>
    </source>
</evidence>
<protein>
    <submittedName>
        <fullName evidence="2">Excinuclease ABC subunit C</fullName>
    </submittedName>
</protein>
<evidence type="ECO:0000313" key="3">
    <source>
        <dbReference type="Proteomes" id="UP000270468"/>
    </source>
</evidence>
<keyword evidence="3" id="KW-1185">Reference proteome</keyword>